<keyword evidence="3" id="KW-1185">Reference proteome</keyword>
<dbReference type="CDD" id="cd02440">
    <property type="entry name" value="AdoMet_MTases"/>
    <property type="match status" value="1"/>
</dbReference>
<dbReference type="PANTHER" id="PTHR43591">
    <property type="entry name" value="METHYLTRANSFERASE"/>
    <property type="match status" value="1"/>
</dbReference>
<dbReference type="AlphaFoldDB" id="M5E1V8"/>
<dbReference type="Proteomes" id="UP000012063">
    <property type="component" value="Unassembled WGS sequence"/>
</dbReference>
<dbReference type="RefSeq" id="WP_005489251.1">
    <property type="nucleotide sequence ID" value="NZ_CAUI01000021.1"/>
</dbReference>
<evidence type="ECO:0000313" key="3">
    <source>
        <dbReference type="Proteomes" id="UP000012063"/>
    </source>
</evidence>
<feature type="domain" description="Methyltransferase type 11" evidence="1">
    <location>
        <begin position="48"/>
        <end position="140"/>
    </location>
</feature>
<dbReference type="EC" id="2.1.1.-" evidence="2"/>
<dbReference type="eggNOG" id="COG2226">
    <property type="taxonomic scope" value="Bacteria"/>
</dbReference>
<dbReference type="Gene3D" id="3.40.50.150">
    <property type="entry name" value="Vaccinia Virus protein VP39"/>
    <property type="match status" value="1"/>
</dbReference>
<dbReference type="GO" id="GO:0032259">
    <property type="term" value="P:methylation"/>
    <property type="evidence" value="ECO:0007669"/>
    <property type="project" value="UniProtKB-KW"/>
</dbReference>
<dbReference type="OrthoDB" id="9772751at2"/>
<comment type="caution">
    <text evidence="2">The sequence shown here is derived from an EMBL/GenBank/DDBJ whole genome shotgun (WGS) entry which is preliminary data.</text>
</comment>
<evidence type="ECO:0000259" key="1">
    <source>
        <dbReference type="Pfam" id="PF08241"/>
    </source>
</evidence>
<keyword evidence="2" id="KW-0489">Methyltransferase</keyword>
<proteinExistence type="predicted"/>
<name>M5E1V8_9FIRM</name>
<dbReference type="SUPFAM" id="SSF53335">
    <property type="entry name" value="S-adenosyl-L-methionine-dependent methyltransferases"/>
    <property type="match status" value="1"/>
</dbReference>
<dbReference type="InterPro" id="IPR013216">
    <property type="entry name" value="Methyltransf_11"/>
</dbReference>
<dbReference type="GO" id="GO:0008757">
    <property type="term" value="F:S-adenosylmethionine-dependent methyltransferase activity"/>
    <property type="evidence" value="ECO:0007669"/>
    <property type="project" value="InterPro"/>
</dbReference>
<dbReference type="InterPro" id="IPR029063">
    <property type="entry name" value="SAM-dependent_MTases_sf"/>
</dbReference>
<reference evidence="3" key="1">
    <citation type="journal article" date="2013" name="Genome Announc.">
        <title>Genome Sequence of Halanaerobium saccharolyticum subsp. saccharolyticum Strain DSM 6643T, a Halophilic Hydrogen-Producing Bacterium.</title>
        <authorList>
            <person name="Kivisto A."/>
            <person name="Larjo A."/>
            <person name="Ciranna A."/>
            <person name="Santala V."/>
            <person name="Roos C."/>
            <person name="Karp M."/>
        </authorList>
    </citation>
    <scope>NUCLEOTIDE SEQUENCE [LARGE SCALE GENOMIC DNA]</scope>
    <source>
        <strain evidence="3">DSM 6643</strain>
    </source>
</reference>
<organism evidence="2 3">
    <name type="scientific">Halanaerobium saccharolyticum subsp. saccharolyticum DSM 6643</name>
    <dbReference type="NCBI Taxonomy" id="1293054"/>
    <lineage>
        <taxon>Bacteria</taxon>
        <taxon>Bacillati</taxon>
        <taxon>Bacillota</taxon>
        <taxon>Clostridia</taxon>
        <taxon>Halanaerobiales</taxon>
        <taxon>Halanaerobiaceae</taxon>
        <taxon>Halanaerobium</taxon>
    </lineage>
</organism>
<protein>
    <submittedName>
        <fullName evidence="2">Ubiquinone/menaquinone biosynthesis methlytransferase UbiE</fullName>
        <ecNumber evidence="2">2.1.1.-</ecNumber>
    </submittedName>
</protein>
<gene>
    <name evidence="2" type="ORF">HSACCH_01728</name>
</gene>
<dbReference type="STRING" id="1293054.HSACCH_01728"/>
<keyword evidence="2" id="KW-0808">Transferase</keyword>
<sequence length="202" mass="22974">MDLFTLAAPFFDLAMKISGHHKVLVELGERIKKEELKSNFEKKNKSLLDLGGGTGELVNHLPQNLEITIVDPSKAMLKKGQKKSFSQPVNHILADAADLPFNDDLFDYLIISDALHHFRRVEPALKEAARVLKPGAKIYILEFDPSSFFTRLIVFFEKLAGEPVNFYQPQKLVSMLGKNELKTEHEYLNKSLYIIQGKKSFE</sequence>
<dbReference type="InParanoid" id="M5E1V8"/>
<evidence type="ECO:0000313" key="2">
    <source>
        <dbReference type="EMBL" id="CCU79945.1"/>
    </source>
</evidence>
<dbReference type="EMBL" id="CAUI01000021">
    <property type="protein sequence ID" value="CCU79945.1"/>
    <property type="molecule type" value="Genomic_DNA"/>
</dbReference>
<accession>M5E1V8</accession>
<dbReference type="Pfam" id="PF08241">
    <property type="entry name" value="Methyltransf_11"/>
    <property type="match status" value="1"/>
</dbReference>
<keyword evidence="2" id="KW-0830">Ubiquinone</keyword>